<dbReference type="Proteomes" id="UP000640489">
    <property type="component" value="Unassembled WGS sequence"/>
</dbReference>
<dbReference type="PANTHER" id="PTHR16305:SF35">
    <property type="entry name" value="TRANSCRIPTIONAL ACTIVATOR DOMAIN"/>
    <property type="match status" value="1"/>
</dbReference>
<dbReference type="GO" id="GO:0005524">
    <property type="term" value="F:ATP binding"/>
    <property type="evidence" value="ECO:0007669"/>
    <property type="project" value="UniProtKB-KW"/>
</dbReference>
<reference evidence="4" key="1">
    <citation type="submission" date="2020-11" db="EMBL/GenBank/DDBJ databases">
        <title>Nocardioides sp. nov., isolated from Soil of Cynanchum wilfordii Hemsley rhizosphere.</title>
        <authorList>
            <person name="Lee J.-S."/>
            <person name="Suh M.K."/>
            <person name="Kim J.-S."/>
        </authorList>
    </citation>
    <scope>NUCLEOTIDE SEQUENCE</scope>
    <source>
        <strain evidence="4">KCTC 19275</strain>
    </source>
</reference>
<dbReference type="PROSITE" id="PS00675">
    <property type="entry name" value="SIGMA54_INTERACT_1"/>
    <property type="match status" value="1"/>
</dbReference>
<protein>
    <submittedName>
        <fullName evidence="4">AAA family ATPase</fullName>
    </submittedName>
</protein>
<proteinExistence type="predicted"/>
<dbReference type="InterPro" id="IPR027417">
    <property type="entry name" value="P-loop_NTPase"/>
</dbReference>
<name>A0A930VGW4_9ACTN</name>
<dbReference type="SUPFAM" id="SSF46894">
    <property type="entry name" value="C-terminal effector domain of the bipartite response regulators"/>
    <property type="match status" value="1"/>
</dbReference>
<keyword evidence="5" id="KW-1185">Reference proteome</keyword>
<dbReference type="PANTHER" id="PTHR16305">
    <property type="entry name" value="TESTICULAR SOLUBLE ADENYLYL CYCLASE"/>
    <property type="match status" value="1"/>
</dbReference>
<dbReference type="SUPFAM" id="SSF52540">
    <property type="entry name" value="P-loop containing nucleoside triphosphate hydrolases"/>
    <property type="match status" value="1"/>
</dbReference>
<dbReference type="AlphaFoldDB" id="A0A930VGW4"/>
<dbReference type="InterPro" id="IPR011990">
    <property type="entry name" value="TPR-like_helical_dom_sf"/>
</dbReference>
<dbReference type="PROSITE" id="PS00622">
    <property type="entry name" value="HTH_LUXR_1"/>
    <property type="match status" value="1"/>
</dbReference>
<comment type="caution">
    <text evidence="4">The sequence shown here is derived from an EMBL/GenBank/DDBJ whole genome shotgun (WGS) entry which is preliminary data.</text>
</comment>
<dbReference type="InterPro" id="IPR000792">
    <property type="entry name" value="Tscrpt_reg_LuxR_C"/>
</dbReference>
<dbReference type="Gene3D" id="1.25.40.10">
    <property type="entry name" value="Tetratricopeptide repeat domain"/>
    <property type="match status" value="1"/>
</dbReference>
<dbReference type="SMART" id="SM00421">
    <property type="entry name" value="HTH_LUXR"/>
    <property type="match status" value="1"/>
</dbReference>
<dbReference type="GO" id="GO:0004016">
    <property type="term" value="F:adenylate cyclase activity"/>
    <property type="evidence" value="ECO:0007669"/>
    <property type="project" value="TreeGrafter"/>
</dbReference>
<evidence type="ECO:0000313" key="5">
    <source>
        <dbReference type="Proteomes" id="UP000640489"/>
    </source>
</evidence>
<dbReference type="InterPro" id="IPR025662">
    <property type="entry name" value="Sigma_54_int_dom_ATP-bd_1"/>
</dbReference>
<dbReference type="PRINTS" id="PR00038">
    <property type="entry name" value="HTHLUXR"/>
</dbReference>
<dbReference type="InterPro" id="IPR036388">
    <property type="entry name" value="WH-like_DNA-bd_sf"/>
</dbReference>
<evidence type="ECO:0000313" key="4">
    <source>
        <dbReference type="EMBL" id="MBF4764346.1"/>
    </source>
</evidence>
<gene>
    <name evidence="4" type="ORF">ISU07_14525</name>
</gene>
<organism evidence="4 5">
    <name type="scientific">Nocardioides islandensis</name>
    <dbReference type="NCBI Taxonomy" id="433663"/>
    <lineage>
        <taxon>Bacteria</taxon>
        <taxon>Bacillati</taxon>
        <taxon>Actinomycetota</taxon>
        <taxon>Actinomycetes</taxon>
        <taxon>Propionibacteriales</taxon>
        <taxon>Nocardioidaceae</taxon>
        <taxon>Nocardioides</taxon>
    </lineage>
</organism>
<dbReference type="GO" id="GO:0005737">
    <property type="term" value="C:cytoplasm"/>
    <property type="evidence" value="ECO:0007669"/>
    <property type="project" value="TreeGrafter"/>
</dbReference>
<feature type="domain" description="HTH luxR-type" evidence="3">
    <location>
        <begin position="909"/>
        <end position="974"/>
    </location>
</feature>
<dbReference type="GO" id="GO:0006355">
    <property type="term" value="P:regulation of DNA-templated transcription"/>
    <property type="evidence" value="ECO:0007669"/>
    <property type="project" value="InterPro"/>
</dbReference>
<evidence type="ECO:0000259" key="3">
    <source>
        <dbReference type="PROSITE" id="PS50043"/>
    </source>
</evidence>
<dbReference type="RefSeq" id="WP_194707513.1">
    <property type="nucleotide sequence ID" value="NZ_JADKPN010000008.1"/>
</dbReference>
<keyword evidence="2" id="KW-0067">ATP-binding</keyword>
<sequence length="984" mass="106182">MKPAALSGRDSELRTLLDIVRRGVGGTPQAVVVRGESGVGKTTLVRAVVDEVRADGAQLLWGQGLRFGAVEAAYHPLVLALEGWLRSAGEAERTRLLDEIPAAARVLPSLGAPPPESPAPLMTVVDALIGRIVARSPTLLVVDDVQWADPSTWDALTYLVAGFGEQSLALLATQREDGVRDERFQHWLDGLRRLPGTHALDVGRLDREGTERQLTALMEGEPPPGLLEEVFARSQGNPYFTELLVRQAATGGVDGADALPDELRRALLDSWQALDPGTRAMTRVLAVAGRPTPVATLSAVAADLGLPATEGLREAVDARVTVLEGDLLWFRHPLLAEVLVETYLPGEAGPVHAAWAGLLAGTTGEGVDELRRLGDLATHQELAGAHPEAFATLLRAADVALELRVRHEAADFLSRAVALWETGSPDRDDLDAEVRLLERAGRVCERAGRKQDAWRLIGRARERLDETLEPLWAAKLRMTHEDLSWELGLIESIGQDITDDVVRLTLADPDSSEHVDALTWTAENLYWSGRPEEAAVAAGVAVEAAERVGSGAALALAYATRAMMTLGADLVQAARDAETARAHAEASGDPDLMELVFLAGWWVHQTSGDLDVLVGYVQEWLDLDRSVGGAGWEWPRQVLSQLLLDRGDLVGLDAQVRSALARADSAYFEVTARLAAAVLAVRRGALDAAEQHRVRAYEVMPFLEDRRGVDAGPLLTEILVALGRPDEALALVERTLPINTGDPATMDAMLIGAARAVAELVQRATDDRDPDAVRSHRQSLDRLLETRAGLPGTPFEPVEDRDRVARARGALFLAEVGRVHDEDDRVDRWREAVRAAETAGMRWEQHRAAVRLAAALVESGTGRDEAARMMRSAHAYAAEQRAAPLAVAVEELAGLARISLAAPVEAPAVSRAFAGLTAREVEVLGHLVADRTYAEIAAELFISEKTVSVHVSNLLRKTQTSSRREVAALARRVGWSDGPVHSGQ</sequence>
<dbReference type="InterPro" id="IPR041664">
    <property type="entry name" value="AAA_16"/>
</dbReference>
<dbReference type="InterPro" id="IPR016032">
    <property type="entry name" value="Sig_transdc_resp-reg_C-effctor"/>
</dbReference>
<dbReference type="EMBL" id="JADKPN010000008">
    <property type="protein sequence ID" value="MBF4764346.1"/>
    <property type="molecule type" value="Genomic_DNA"/>
</dbReference>
<dbReference type="GO" id="GO:0003677">
    <property type="term" value="F:DNA binding"/>
    <property type="evidence" value="ECO:0007669"/>
    <property type="project" value="InterPro"/>
</dbReference>
<dbReference type="Pfam" id="PF13191">
    <property type="entry name" value="AAA_16"/>
    <property type="match status" value="1"/>
</dbReference>
<dbReference type="Gene3D" id="1.10.10.10">
    <property type="entry name" value="Winged helix-like DNA-binding domain superfamily/Winged helix DNA-binding domain"/>
    <property type="match status" value="1"/>
</dbReference>
<dbReference type="CDD" id="cd06170">
    <property type="entry name" value="LuxR_C_like"/>
    <property type="match status" value="1"/>
</dbReference>
<dbReference type="PROSITE" id="PS50043">
    <property type="entry name" value="HTH_LUXR_2"/>
    <property type="match status" value="1"/>
</dbReference>
<evidence type="ECO:0000256" key="2">
    <source>
        <dbReference type="ARBA" id="ARBA00022840"/>
    </source>
</evidence>
<dbReference type="Gene3D" id="3.40.50.300">
    <property type="entry name" value="P-loop containing nucleotide triphosphate hydrolases"/>
    <property type="match status" value="1"/>
</dbReference>
<keyword evidence="1" id="KW-0547">Nucleotide-binding</keyword>
<evidence type="ECO:0000256" key="1">
    <source>
        <dbReference type="ARBA" id="ARBA00022741"/>
    </source>
</evidence>
<dbReference type="Pfam" id="PF00196">
    <property type="entry name" value="GerE"/>
    <property type="match status" value="1"/>
</dbReference>
<accession>A0A930VGW4</accession>